<name>A0ACC3E001_9PEZI</name>
<organism evidence="1 2">
    <name type="scientific">Coniosporium uncinatum</name>
    <dbReference type="NCBI Taxonomy" id="93489"/>
    <lineage>
        <taxon>Eukaryota</taxon>
        <taxon>Fungi</taxon>
        <taxon>Dikarya</taxon>
        <taxon>Ascomycota</taxon>
        <taxon>Pezizomycotina</taxon>
        <taxon>Dothideomycetes</taxon>
        <taxon>Dothideomycetes incertae sedis</taxon>
        <taxon>Coniosporium</taxon>
    </lineage>
</organism>
<evidence type="ECO:0000313" key="1">
    <source>
        <dbReference type="EMBL" id="KAK3082185.1"/>
    </source>
</evidence>
<dbReference type="EMBL" id="JAWDJW010000004">
    <property type="protein sequence ID" value="KAK3082185.1"/>
    <property type="molecule type" value="Genomic_DNA"/>
</dbReference>
<gene>
    <name evidence="1" type="ORF">LTS18_013069</name>
</gene>
<dbReference type="Proteomes" id="UP001186974">
    <property type="component" value="Unassembled WGS sequence"/>
</dbReference>
<comment type="caution">
    <text evidence="1">The sequence shown here is derived from an EMBL/GenBank/DDBJ whole genome shotgun (WGS) entry which is preliminary data.</text>
</comment>
<evidence type="ECO:0000313" key="2">
    <source>
        <dbReference type="Proteomes" id="UP001186974"/>
    </source>
</evidence>
<keyword evidence="2" id="KW-1185">Reference proteome</keyword>
<proteinExistence type="predicted"/>
<reference evidence="1" key="1">
    <citation type="submission" date="2024-09" db="EMBL/GenBank/DDBJ databases">
        <title>Black Yeasts Isolated from many extreme environments.</title>
        <authorList>
            <person name="Coleine C."/>
            <person name="Stajich J.E."/>
            <person name="Selbmann L."/>
        </authorList>
    </citation>
    <scope>NUCLEOTIDE SEQUENCE</scope>
    <source>
        <strain evidence="1">CCFEE 5737</strain>
    </source>
</reference>
<sequence>MIIEQSTFSREAGAAIHLAPNANGILRRLGIFAETFGANTMNRFTEYTLDAEQIRSIDLRGPNKQWQHPWLLAHRIELHNKLKLAAEDVNEKGSVQLRTASRVKAVDPKSATVTLDDGTEIKGDFIVAADGVHSVARGHIEGCDTKPFSSKKSAFRFLVDRQLAAEDPATFQYVQTLGDLHVWHGSDRRIVMYPTSNNTLLNFVCIHPEIETAQDSGEGWDQSTSLDKLLQVYESFDSSVLTLLSKADPRSVKVWTLLDMKVIPTWTTENLALLGDAAHPFLPHQGQGAGMAIEDAAALSTVLPFGTKKAEVPERLRLYQNIRLERAKRVQQYSRLAGKDPGEQDQGDMYGYTDYNFGHDEFDNAGQKFREWQWKRNPNVYWRMPVAFGPMPGPRQTHLGAARDGNNSTFTTASIKFKTSRTKLQNLFPPGRQGWRFKSTGTVAYASISQTTLNKMDWLGGSGYKHLGLYVHGVEYVKKDGSIVNGTYLPILFENLADPIISGREELGMPKMYTSIDVYQRSKSYRIRTGWEGALWGDFLLEDLVEVDASSEKGTISGEADAGILIHRYMPKVGAHNKGVAADEHVVWDAFDQATTTPRTQKIYKAGKARFTIDALDWEQLPTMHHVTSRLAELPVYEIVSAKVVDGVGVPDVSSATPIE</sequence>
<protein>
    <submittedName>
        <fullName evidence="1">Uncharacterized protein</fullName>
    </submittedName>
</protein>
<accession>A0ACC3E001</accession>